<reference evidence="1" key="1">
    <citation type="submission" date="2014-09" db="EMBL/GenBank/DDBJ databases">
        <authorList>
            <person name="Magalhaes I.L.F."/>
            <person name="Oliveira U."/>
            <person name="Santos F.R."/>
            <person name="Vidigal T.H.D.A."/>
            <person name="Brescovit A.D."/>
            <person name="Santos A.J."/>
        </authorList>
    </citation>
    <scope>NUCLEOTIDE SEQUENCE</scope>
    <source>
        <tissue evidence="1">Shoot tissue taken approximately 20 cm above the soil surface</tissue>
    </source>
</reference>
<reference evidence="1" key="2">
    <citation type="journal article" date="2015" name="Data Brief">
        <title>Shoot transcriptome of the giant reed, Arundo donax.</title>
        <authorList>
            <person name="Barrero R.A."/>
            <person name="Guerrero F.D."/>
            <person name="Moolhuijzen P."/>
            <person name="Goolsby J.A."/>
            <person name="Tidwell J."/>
            <person name="Bellgard S.E."/>
            <person name="Bellgard M.I."/>
        </authorList>
    </citation>
    <scope>NUCLEOTIDE SEQUENCE</scope>
    <source>
        <tissue evidence="1">Shoot tissue taken approximately 20 cm above the soil surface</tissue>
    </source>
</reference>
<sequence>MGPFGSQTFNKRAFSFILDPNPSHSSHSSFLNHDKYMTGPSVDGTRYSKAGWGG</sequence>
<accession>A0A0A9ERQ3</accession>
<proteinExistence type="predicted"/>
<protein>
    <submittedName>
        <fullName evidence="1">Uncharacterized protein</fullName>
    </submittedName>
</protein>
<name>A0A0A9ERQ3_ARUDO</name>
<organism evidence="1">
    <name type="scientific">Arundo donax</name>
    <name type="common">Giant reed</name>
    <name type="synonym">Donax arundinaceus</name>
    <dbReference type="NCBI Taxonomy" id="35708"/>
    <lineage>
        <taxon>Eukaryota</taxon>
        <taxon>Viridiplantae</taxon>
        <taxon>Streptophyta</taxon>
        <taxon>Embryophyta</taxon>
        <taxon>Tracheophyta</taxon>
        <taxon>Spermatophyta</taxon>
        <taxon>Magnoliopsida</taxon>
        <taxon>Liliopsida</taxon>
        <taxon>Poales</taxon>
        <taxon>Poaceae</taxon>
        <taxon>PACMAD clade</taxon>
        <taxon>Arundinoideae</taxon>
        <taxon>Arundineae</taxon>
        <taxon>Arundo</taxon>
    </lineage>
</organism>
<dbReference type="EMBL" id="GBRH01199198">
    <property type="protein sequence ID" value="JAD98697.1"/>
    <property type="molecule type" value="Transcribed_RNA"/>
</dbReference>
<evidence type="ECO:0000313" key="1">
    <source>
        <dbReference type="EMBL" id="JAD98697.1"/>
    </source>
</evidence>
<dbReference type="AlphaFoldDB" id="A0A0A9ERQ3"/>